<protein>
    <submittedName>
        <fullName evidence="1">Uncharacterized protein</fullName>
    </submittedName>
</protein>
<feature type="non-terminal residue" evidence="1">
    <location>
        <position position="1"/>
    </location>
</feature>
<sequence length="52" mass="6072">AEDVATANTHEERNDYHGCKADVSSDEIEKKKKFLMQVNKFLLLHLLMLPHY</sequence>
<gene>
    <name evidence="1" type="ORF">Godav_019088</name>
</gene>
<evidence type="ECO:0000313" key="1">
    <source>
        <dbReference type="EMBL" id="MBA0606654.1"/>
    </source>
</evidence>
<dbReference type="Proteomes" id="UP000593561">
    <property type="component" value="Unassembled WGS sequence"/>
</dbReference>
<keyword evidence="2" id="KW-1185">Reference proteome</keyword>
<dbReference type="EMBL" id="JABFAC010000002">
    <property type="protein sequence ID" value="MBA0606654.1"/>
    <property type="molecule type" value="Genomic_DNA"/>
</dbReference>
<accession>A0A7J8QYK1</accession>
<comment type="caution">
    <text evidence="1">The sequence shown here is derived from an EMBL/GenBank/DDBJ whole genome shotgun (WGS) entry which is preliminary data.</text>
</comment>
<proteinExistence type="predicted"/>
<name>A0A7J8QYK1_GOSDV</name>
<reference evidence="1 2" key="1">
    <citation type="journal article" date="2019" name="Genome Biol. Evol.">
        <title>Insights into the evolution of the New World diploid cottons (Gossypium, subgenus Houzingenia) based on genome sequencing.</title>
        <authorList>
            <person name="Grover C.E."/>
            <person name="Arick M.A. 2nd"/>
            <person name="Thrash A."/>
            <person name="Conover J.L."/>
            <person name="Sanders W.S."/>
            <person name="Peterson D.G."/>
            <person name="Frelichowski J.E."/>
            <person name="Scheffler J.A."/>
            <person name="Scheffler B.E."/>
            <person name="Wendel J.F."/>
        </authorList>
    </citation>
    <scope>NUCLEOTIDE SEQUENCE [LARGE SCALE GENOMIC DNA]</scope>
    <source>
        <strain evidence="1">27</strain>
        <tissue evidence="1">Leaf</tissue>
    </source>
</reference>
<organism evidence="1 2">
    <name type="scientific">Gossypium davidsonii</name>
    <name type="common">Davidson's cotton</name>
    <name type="synonym">Gossypium klotzschianum subsp. davidsonii</name>
    <dbReference type="NCBI Taxonomy" id="34287"/>
    <lineage>
        <taxon>Eukaryota</taxon>
        <taxon>Viridiplantae</taxon>
        <taxon>Streptophyta</taxon>
        <taxon>Embryophyta</taxon>
        <taxon>Tracheophyta</taxon>
        <taxon>Spermatophyta</taxon>
        <taxon>Magnoliopsida</taxon>
        <taxon>eudicotyledons</taxon>
        <taxon>Gunneridae</taxon>
        <taxon>Pentapetalae</taxon>
        <taxon>rosids</taxon>
        <taxon>malvids</taxon>
        <taxon>Malvales</taxon>
        <taxon>Malvaceae</taxon>
        <taxon>Malvoideae</taxon>
        <taxon>Gossypium</taxon>
    </lineage>
</organism>
<evidence type="ECO:0000313" key="2">
    <source>
        <dbReference type="Proteomes" id="UP000593561"/>
    </source>
</evidence>
<dbReference type="AlphaFoldDB" id="A0A7J8QYK1"/>